<dbReference type="OrthoDB" id="8867926at2"/>
<reference evidence="1 2" key="1">
    <citation type="submission" date="2016-02" db="EMBL/GenBank/DDBJ databases">
        <authorList>
            <person name="Wen L."/>
            <person name="He K."/>
            <person name="Yang H."/>
        </authorList>
    </citation>
    <scope>NUCLEOTIDE SEQUENCE [LARGE SCALE GENOMIC DNA]</scope>
    <source>
        <strain evidence="1 2">CD09_2</strain>
    </source>
</reference>
<proteinExistence type="predicted"/>
<comment type="caution">
    <text evidence="1">The sequence shown here is derived from an EMBL/GenBank/DDBJ whole genome shotgun (WGS) entry which is preliminary data.</text>
</comment>
<dbReference type="RefSeq" id="WP_063976601.1">
    <property type="nucleotide sequence ID" value="NZ_LSTR01000040.1"/>
</dbReference>
<gene>
    <name evidence="1" type="ORF">AX777_05810</name>
</gene>
<name>A0A177JNE6_SPHYA</name>
<evidence type="ECO:0000313" key="2">
    <source>
        <dbReference type="Proteomes" id="UP000077262"/>
    </source>
</evidence>
<accession>A0A177JNE6</accession>
<dbReference type="Proteomes" id="UP000077262">
    <property type="component" value="Unassembled WGS sequence"/>
</dbReference>
<organism evidence="1 2">
    <name type="scientific">Sphingobium yanoikuyae</name>
    <name type="common">Sphingomonas yanoikuyae</name>
    <dbReference type="NCBI Taxonomy" id="13690"/>
    <lineage>
        <taxon>Bacteria</taxon>
        <taxon>Pseudomonadati</taxon>
        <taxon>Pseudomonadota</taxon>
        <taxon>Alphaproteobacteria</taxon>
        <taxon>Sphingomonadales</taxon>
        <taxon>Sphingomonadaceae</taxon>
        <taxon>Sphingobium</taxon>
    </lineage>
</organism>
<dbReference type="EMBL" id="LSTR01000040">
    <property type="protein sequence ID" value="OAH42752.1"/>
    <property type="molecule type" value="Genomic_DNA"/>
</dbReference>
<protein>
    <submittedName>
        <fullName evidence="1">Uncharacterized protein</fullName>
    </submittedName>
</protein>
<sequence length="520" mass="59610">MTDLKAIFEQKKLNNQANAIVIPKAFTDKFPDLSAKKAKSYFDRYLQAVMSMIVPKLPFLMEGDETYVSTHKLMNECRDFNYKNERFWVWNEFKDIFPLVIEQVKGSNLTRTTIGNEKNTKVTITNKRFIAMLLNERAPATVFEELFKNANLNEADVEPIEIDMENLQNYIENTQYALDKATATALRAKLEKSLYQAQLVYKVGEHTLAEAGVAFLPMMPSKSPFGRTYYKGLNIQNVTKEVRSAIIGPHFQYDMNAAVYAVKLAMLNEYHGGENNIINGLIGNRTREYLDNKTAIRNRLAKEVFTHVDITWDYKVRNIKNALTAIGFGAKASSGFWFDNNSVKGPALTEIIKDKVARETFLNDPFVVAFLSEQQEIEDDILAMLRANERYDEICEVIREANDTNGKVTKSLLMAYAYQQYETFLMDIAVGILAQYRISVKARIHDAFIVMQKVPAKVMDEIIAAWGNYSRHLTLDCDEIRGWIPAEFKKALDAQSEQLEQHKRHIAAEERRARLSLRHG</sequence>
<evidence type="ECO:0000313" key="1">
    <source>
        <dbReference type="EMBL" id="OAH42752.1"/>
    </source>
</evidence>
<dbReference type="AlphaFoldDB" id="A0A177JNE6"/>